<feature type="chain" id="PRO_5046716252" evidence="1">
    <location>
        <begin position="33"/>
        <end position="106"/>
    </location>
</feature>
<organism evidence="2 3">
    <name type="scientific">Streptomyces hokutonensis</name>
    <dbReference type="NCBI Taxonomy" id="1306990"/>
    <lineage>
        <taxon>Bacteria</taxon>
        <taxon>Bacillati</taxon>
        <taxon>Actinomycetota</taxon>
        <taxon>Actinomycetes</taxon>
        <taxon>Kitasatosporales</taxon>
        <taxon>Streptomycetaceae</taxon>
        <taxon>Streptomyces</taxon>
    </lineage>
</organism>
<evidence type="ECO:0000256" key="1">
    <source>
        <dbReference type="SAM" id="SignalP"/>
    </source>
</evidence>
<dbReference type="EMBL" id="JBIAHM010000026">
    <property type="protein sequence ID" value="MFE9606370.1"/>
    <property type="molecule type" value="Genomic_DNA"/>
</dbReference>
<keyword evidence="1" id="KW-0732">Signal</keyword>
<evidence type="ECO:0000313" key="2">
    <source>
        <dbReference type="EMBL" id="MFE9606370.1"/>
    </source>
</evidence>
<name>A0ABW6MJS2_9ACTN</name>
<proteinExistence type="predicted"/>
<sequence>MARRAHRWRAGATVLAAAGLLVPGLRASAVSAADKPRTDLEVLVVDNGDSPVEAVAAQLKSEGVPYTTVNPNDSGRTIDAAFLGDTVDGTPRAKFRGARRLWSKRP</sequence>
<comment type="caution">
    <text evidence="2">The sequence shown here is derived from an EMBL/GenBank/DDBJ whole genome shotgun (WGS) entry which is preliminary data.</text>
</comment>
<reference evidence="2 3" key="1">
    <citation type="submission" date="2024-10" db="EMBL/GenBank/DDBJ databases">
        <title>The Natural Products Discovery Center: Release of the First 8490 Sequenced Strains for Exploring Actinobacteria Biosynthetic Diversity.</title>
        <authorList>
            <person name="Kalkreuter E."/>
            <person name="Kautsar S.A."/>
            <person name="Yang D."/>
            <person name="Bader C.D."/>
            <person name="Teijaro C.N."/>
            <person name="Fluegel L."/>
            <person name="Davis C.M."/>
            <person name="Simpson J.R."/>
            <person name="Lauterbach L."/>
            <person name="Steele A.D."/>
            <person name="Gui C."/>
            <person name="Meng S."/>
            <person name="Li G."/>
            <person name="Viehrig K."/>
            <person name="Ye F."/>
            <person name="Su P."/>
            <person name="Kiefer A.F."/>
            <person name="Nichols A."/>
            <person name="Cepeda A.J."/>
            <person name="Yan W."/>
            <person name="Fan B."/>
            <person name="Jiang Y."/>
            <person name="Adhikari A."/>
            <person name="Zheng C.-J."/>
            <person name="Schuster L."/>
            <person name="Cowan T.M."/>
            <person name="Smanski M.J."/>
            <person name="Chevrette M.G."/>
            <person name="De Carvalho L.P.S."/>
            <person name="Shen B."/>
        </authorList>
    </citation>
    <scope>NUCLEOTIDE SEQUENCE [LARGE SCALE GENOMIC DNA]</scope>
    <source>
        <strain evidence="2 3">NPDC006488</strain>
    </source>
</reference>
<evidence type="ECO:0000313" key="3">
    <source>
        <dbReference type="Proteomes" id="UP001601303"/>
    </source>
</evidence>
<feature type="signal peptide" evidence="1">
    <location>
        <begin position="1"/>
        <end position="32"/>
    </location>
</feature>
<gene>
    <name evidence="2" type="ORF">ACFYNQ_48515</name>
</gene>
<protein>
    <submittedName>
        <fullName evidence="2">Uncharacterized protein</fullName>
    </submittedName>
</protein>
<accession>A0ABW6MJS2</accession>
<dbReference type="Proteomes" id="UP001601303">
    <property type="component" value="Unassembled WGS sequence"/>
</dbReference>
<dbReference type="RefSeq" id="WP_388115038.1">
    <property type="nucleotide sequence ID" value="NZ_JBIAHM010000026.1"/>
</dbReference>
<keyword evidence="3" id="KW-1185">Reference proteome</keyword>